<evidence type="ECO:0000313" key="2">
    <source>
        <dbReference type="EMBL" id="MDR6240052.1"/>
    </source>
</evidence>
<dbReference type="EMBL" id="JAVDQD010000003">
    <property type="protein sequence ID" value="MDR6240052.1"/>
    <property type="molecule type" value="Genomic_DNA"/>
</dbReference>
<dbReference type="InterPro" id="IPR027417">
    <property type="entry name" value="P-loop_NTPase"/>
</dbReference>
<sequence>MEAIITIVGFLGAGKTTLLKHLTNNYINKGWDPFIILNDYENANLDVQQFTEKIDIQSVKALSGSCICCSGINELREFVNRVPERENGITLIEANGTSDACSLMGFLGVGLDKRFLPPIQISVVDVKNWQKRGMHNELEANQIQVSSMIVLTRTESTTLERRSSVIEHLKKLNPTAQVIDMSKIDATLLPQLSPSNNTAEKLDHLKAHWASCSVDLPDLPDLDCIYEICNAIPKSILRVKGCTHINSEKQFTFFERTPDGEIFIRPNSGVPTTGPKLLTVGPGSEHALLEKAIQDSLANAKNRTK</sequence>
<dbReference type="Proteomes" id="UP001185092">
    <property type="component" value="Unassembled WGS sequence"/>
</dbReference>
<dbReference type="Pfam" id="PF02492">
    <property type="entry name" value="cobW"/>
    <property type="match status" value="1"/>
</dbReference>
<dbReference type="Gene3D" id="3.40.50.300">
    <property type="entry name" value="P-loop containing nucleotide triphosphate hydrolases"/>
    <property type="match status" value="1"/>
</dbReference>
<gene>
    <name evidence="2" type="ORF">HNQ88_003100</name>
</gene>
<evidence type="ECO:0000259" key="1">
    <source>
        <dbReference type="Pfam" id="PF02492"/>
    </source>
</evidence>
<accession>A0AAE3XP63</accession>
<organism evidence="2 3">
    <name type="scientific">Aureibacter tunicatorum</name>
    <dbReference type="NCBI Taxonomy" id="866807"/>
    <lineage>
        <taxon>Bacteria</taxon>
        <taxon>Pseudomonadati</taxon>
        <taxon>Bacteroidota</taxon>
        <taxon>Cytophagia</taxon>
        <taxon>Cytophagales</taxon>
        <taxon>Persicobacteraceae</taxon>
        <taxon>Aureibacter</taxon>
    </lineage>
</organism>
<comment type="caution">
    <text evidence="2">The sequence shown here is derived from an EMBL/GenBank/DDBJ whole genome shotgun (WGS) entry which is preliminary data.</text>
</comment>
<dbReference type="GO" id="GO:0005737">
    <property type="term" value="C:cytoplasm"/>
    <property type="evidence" value="ECO:0007669"/>
    <property type="project" value="TreeGrafter"/>
</dbReference>
<evidence type="ECO:0000313" key="3">
    <source>
        <dbReference type="Proteomes" id="UP001185092"/>
    </source>
</evidence>
<dbReference type="SUPFAM" id="SSF52540">
    <property type="entry name" value="P-loop containing nucleoside triphosphate hydrolases"/>
    <property type="match status" value="1"/>
</dbReference>
<dbReference type="InterPro" id="IPR051316">
    <property type="entry name" value="Zinc-reg_GTPase_activator"/>
</dbReference>
<feature type="domain" description="CobW/HypB/UreG nucleotide-binding" evidence="1">
    <location>
        <begin position="4"/>
        <end position="179"/>
    </location>
</feature>
<dbReference type="PANTHER" id="PTHR13748">
    <property type="entry name" value="COBW-RELATED"/>
    <property type="match status" value="1"/>
</dbReference>
<dbReference type="RefSeq" id="WP_309939879.1">
    <property type="nucleotide sequence ID" value="NZ_AP025305.1"/>
</dbReference>
<reference evidence="2" key="1">
    <citation type="submission" date="2023-07" db="EMBL/GenBank/DDBJ databases">
        <title>Genomic Encyclopedia of Type Strains, Phase IV (KMG-IV): sequencing the most valuable type-strain genomes for metagenomic binning, comparative biology and taxonomic classification.</title>
        <authorList>
            <person name="Goeker M."/>
        </authorList>
    </citation>
    <scope>NUCLEOTIDE SEQUENCE</scope>
    <source>
        <strain evidence="2">DSM 26174</strain>
    </source>
</reference>
<dbReference type="AlphaFoldDB" id="A0AAE3XP63"/>
<dbReference type="PANTHER" id="PTHR13748:SF62">
    <property type="entry name" value="COBW DOMAIN-CONTAINING PROTEIN"/>
    <property type="match status" value="1"/>
</dbReference>
<dbReference type="InterPro" id="IPR003495">
    <property type="entry name" value="CobW/HypB/UreG_nucleotide-bd"/>
</dbReference>
<proteinExistence type="predicted"/>
<protein>
    <submittedName>
        <fullName evidence="2">G3E family GTPase</fullName>
    </submittedName>
</protein>
<keyword evidence="3" id="KW-1185">Reference proteome</keyword>
<name>A0AAE3XP63_9BACT</name>